<dbReference type="AlphaFoldDB" id="A0A1X0NT05"/>
<reference evidence="3 4" key="1">
    <citation type="submission" date="2017-03" db="EMBL/GenBank/DDBJ databases">
        <title>An alternative strategy for trypanosome survival in the mammalian bloodstream revealed through genome and transcriptome analysis of the ubiquitous bovine parasite Trypanosoma (Megatrypanum) theileri.</title>
        <authorList>
            <person name="Kelly S."/>
            <person name="Ivens A."/>
            <person name="Mott A."/>
            <person name="O'Neill E."/>
            <person name="Emms D."/>
            <person name="Macleod O."/>
            <person name="Voorheis P."/>
            <person name="Matthews J."/>
            <person name="Matthews K."/>
            <person name="Carrington M."/>
        </authorList>
    </citation>
    <scope>NUCLEOTIDE SEQUENCE [LARGE SCALE GENOMIC DNA]</scope>
    <source>
        <strain evidence="3">Edinburgh</strain>
    </source>
</reference>
<keyword evidence="1" id="KW-0812">Transmembrane</keyword>
<dbReference type="GeneID" id="39986719"/>
<dbReference type="Pfam" id="PF00226">
    <property type="entry name" value="DnaJ"/>
    <property type="match status" value="1"/>
</dbReference>
<name>A0A1X0NT05_9TRYP</name>
<gene>
    <name evidence="3" type="ORF">TM35_000202540</name>
</gene>
<dbReference type="SMART" id="SM00271">
    <property type="entry name" value="DnaJ"/>
    <property type="match status" value="1"/>
</dbReference>
<dbReference type="EMBL" id="NBCO01000020">
    <property type="protein sequence ID" value="ORC87845.1"/>
    <property type="molecule type" value="Genomic_DNA"/>
</dbReference>
<dbReference type="InterPro" id="IPR001623">
    <property type="entry name" value="DnaJ_domain"/>
</dbReference>
<evidence type="ECO:0000256" key="1">
    <source>
        <dbReference type="SAM" id="Phobius"/>
    </source>
</evidence>
<dbReference type="SUPFAM" id="SSF46565">
    <property type="entry name" value="Chaperone J-domain"/>
    <property type="match status" value="1"/>
</dbReference>
<comment type="caution">
    <text evidence="3">The sequence shown here is derived from an EMBL/GenBank/DDBJ whole genome shotgun (WGS) entry which is preliminary data.</text>
</comment>
<feature type="domain" description="J" evidence="2">
    <location>
        <begin position="95"/>
        <end position="156"/>
    </location>
</feature>
<accession>A0A1X0NT05</accession>
<sequence>MRALRRRVSGTVSSSHSDQLIGTGAITTATTSLRCASTGEHHSYRPGCIAKLLRSVYVAITPRGLHRRVAIGLQARMERVQELEKEQLWLQQHGSPLRVMGLPEHAELTEVRARYRDLVIETHPDTAQGDAKAQYDLVQTAYKMATSPTSLWHQNGSAPMIYRHLVGSSATATRRVTVFALFSYCVMGIIGIIFSAVVVRQSLEVALRLFDPEFYAFMIAQEEDEQRRRLAGEVVDTDPKRLAPTAVKRLLFPGRFVHSNSSNSSSNDTGTE</sequence>
<keyword evidence="1" id="KW-0472">Membrane</keyword>
<organism evidence="3 4">
    <name type="scientific">Trypanosoma theileri</name>
    <dbReference type="NCBI Taxonomy" id="67003"/>
    <lineage>
        <taxon>Eukaryota</taxon>
        <taxon>Discoba</taxon>
        <taxon>Euglenozoa</taxon>
        <taxon>Kinetoplastea</taxon>
        <taxon>Metakinetoplastina</taxon>
        <taxon>Trypanosomatida</taxon>
        <taxon>Trypanosomatidae</taxon>
        <taxon>Trypanosoma</taxon>
    </lineage>
</organism>
<evidence type="ECO:0000313" key="3">
    <source>
        <dbReference type="EMBL" id="ORC87845.1"/>
    </source>
</evidence>
<dbReference type="Gene3D" id="1.10.287.110">
    <property type="entry name" value="DnaJ domain"/>
    <property type="match status" value="1"/>
</dbReference>
<proteinExistence type="predicted"/>
<dbReference type="InterPro" id="IPR036869">
    <property type="entry name" value="J_dom_sf"/>
</dbReference>
<protein>
    <submittedName>
        <fullName evidence="3">Chaperone protein DNAJ</fullName>
    </submittedName>
</protein>
<dbReference type="Proteomes" id="UP000192257">
    <property type="component" value="Unassembled WGS sequence"/>
</dbReference>
<dbReference type="OrthoDB" id="10250354at2759"/>
<keyword evidence="1" id="KW-1133">Transmembrane helix</keyword>
<dbReference type="VEuPathDB" id="TriTrypDB:TM35_000202540"/>
<evidence type="ECO:0000313" key="4">
    <source>
        <dbReference type="Proteomes" id="UP000192257"/>
    </source>
</evidence>
<feature type="transmembrane region" description="Helical" evidence="1">
    <location>
        <begin position="178"/>
        <end position="199"/>
    </location>
</feature>
<evidence type="ECO:0000259" key="2">
    <source>
        <dbReference type="PROSITE" id="PS50076"/>
    </source>
</evidence>
<dbReference type="CDD" id="cd06257">
    <property type="entry name" value="DnaJ"/>
    <property type="match status" value="1"/>
</dbReference>
<dbReference type="RefSeq" id="XP_028881911.1">
    <property type="nucleotide sequence ID" value="XM_029026939.1"/>
</dbReference>
<keyword evidence="4" id="KW-1185">Reference proteome</keyword>
<dbReference type="PROSITE" id="PS50076">
    <property type="entry name" value="DNAJ_2"/>
    <property type="match status" value="1"/>
</dbReference>